<gene>
    <name evidence="2" type="ORF">CPter91_5259</name>
</gene>
<sequence>MFFEPDRLNFFRPLAGKHRGVVVACVRALYERLHGPSADYGQNLTRDGLRDLLLPVVQQALQEARQLLPQQDEAGVELADDDLIPAGADDQQSSSALLRTLLRDGWLETFGDRAGLVTAYRFSRAGKLFAEAFWAIERRSARTRQRNVRSCRNALNAALRNVDAYDLIDAYDYAEKVISDLSEGVDYFQELVRRLMLEASQTPWDGFMEFLDRFEKEFKKQLTADSIERHRQAIRDLIARLHSLEHDKAQALEDQLNDIARWASQERQGPSTLDWMLDRIEEMVEAACTTKHPELIKAMSVYMQRAASIVQQALMLRGGHTRQAYSVAISKTAKLSGAGNAQDAFLERLGAAIAPAEIRLLDPASFKLRSASQRRKALTVTAQPKVTRDARLAAAMYRAEADAFALSNDDIVHRIRAELRLRDRPIRLSNLPVATTTDVLNNMQIVEAVRGARDERLTVQKLPSKLWNEFYAGDDYQIEMKHDPD</sequence>
<protein>
    <recommendedName>
        <fullName evidence="4">Ferrochelatase</fullName>
    </recommendedName>
</protein>
<dbReference type="KEGG" id="cpra:CPter91_5259"/>
<accession>A0A127QCH2</accession>
<keyword evidence="1" id="KW-0175">Coiled coil</keyword>
<dbReference type="Pfam" id="PF18982">
    <property type="entry name" value="JetA"/>
    <property type="match status" value="1"/>
</dbReference>
<evidence type="ECO:0000313" key="2">
    <source>
        <dbReference type="EMBL" id="AMP07545.1"/>
    </source>
</evidence>
<reference evidence="2 3" key="1">
    <citation type="submission" date="2015-11" db="EMBL/GenBank/DDBJ databases">
        <title>Exploring the genomic traits of fungus-feeding bacterial genus Collimonas.</title>
        <authorList>
            <person name="Song C."/>
            <person name="Schmidt R."/>
            <person name="de Jager V."/>
            <person name="Krzyzanowska D."/>
            <person name="Jongedijk E."/>
            <person name="Cankar K."/>
            <person name="Beekwilder J."/>
            <person name="van Veen A."/>
            <person name="de Boer W."/>
            <person name="van Veen J.A."/>
            <person name="Garbeva P."/>
        </authorList>
    </citation>
    <scope>NUCLEOTIDE SEQUENCE [LARGE SCALE GENOMIC DNA]</scope>
    <source>
        <strain evidence="2 3">Ter91</strain>
    </source>
</reference>
<dbReference type="Proteomes" id="UP000074561">
    <property type="component" value="Chromosome"/>
</dbReference>
<dbReference type="AlphaFoldDB" id="A0A127QCH2"/>
<dbReference type="InterPro" id="IPR043773">
    <property type="entry name" value="JetA"/>
</dbReference>
<dbReference type="STRING" id="279113.CPter91_5259"/>
<feature type="coiled-coil region" evidence="1">
    <location>
        <begin position="227"/>
        <end position="254"/>
    </location>
</feature>
<dbReference type="OrthoDB" id="8881537at2"/>
<name>A0A127QCH2_9BURK</name>
<proteinExistence type="predicted"/>
<dbReference type="EMBL" id="CP013234">
    <property type="protein sequence ID" value="AMP07545.1"/>
    <property type="molecule type" value="Genomic_DNA"/>
</dbReference>
<evidence type="ECO:0000313" key="3">
    <source>
        <dbReference type="Proteomes" id="UP000074561"/>
    </source>
</evidence>
<organism evidence="2 3">
    <name type="scientific">Collimonas pratensis</name>
    <dbReference type="NCBI Taxonomy" id="279113"/>
    <lineage>
        <taxon>Bacteria</taxon>
        <taxon>Pseudomonadati</taxon>
        <taxon>Pseudomonadota</taxon>
        <taxon>Betaproteobacteria</taxon>
        <taxon>Burkholderiales</taxon>
        <taxon>Oxalobacteraceae</taxon>
        <taxon>Collimonas</taxon>
    </lineage>
</organism>
<evidence type="ECO:0000256" key="1">
    <source>
        <dbReference type="SAM" id="Coils"/>
    </source>
</evidence>
<evidence type="ECO:0008006" key="4">
    <source>
        <dbReference type="Google" id="ProtNLM"/>
    </source>
</evidence>
<dbReference type="PATRIC" id="fig|279113.9.peg.5211"/>
<dbReference type="RefSeq" id="WP_061945203.1">
    <property type="nucleotide sequence ID" value="NZ_CP013234.1"/>
</dbReference>